<dbReference type="InterPro" id="IPR001932">
    <property type="entry name" value="PPM-type_phosphatase-like_dom"/>
</dbReference>
<organism evidence="2">
    <name type="scientific">Thermocrispum agreste</name>
    <dbReference type="NCBI Taxonomy" id="37925"/>
    <lineage>
        <taxon>Bacteria</taxon>
        <taxon>Bacillati</taxon>
        <taxon>Actinomycetota</taxon>
        <taxon>Actinomycetes</taxon>
        <taxon>Pseudonocardiales</taxon>
        <taxon>Pseudonocardiaceae</taxon>
        <taxon>Thermocrispum</taxon>
    </lineage>
</organism>
<sequence length="343" mass="35492">MCPGCSSPVGWHDRFCEVCGRNLLVHRTPVGGPDPSAAAQACVSCDFDRIDAEGFCLRCGRAQPRGRDRVIYDLDGVVAGVSDRGRRRTRNEDALALGFLGRRDDPSCVVAVVCDGVAFSSRATEASQAAADTAVDILLSAMSGAAEPVAATRAAAAAASAAVNRLADDPGELTDGPPATTYVSAVVTENEVTVGWLGDSRAYWLATGPRSTRSRCLTVDHTRANELVASGVNAVDAGSAEDATALARWLGADAEDPQPQIQRFRPHGPGTVLLCTDGLWGYLSGPPVLAAHLPIGGRDPLGAAMGLTDAANERGGRDNITVAAIPFPLRGADEATTARSDGS</sequence>
<dbReference type="EMBL" id="QGUI01000243">
    <property type="protein sequence ID" value="PZM98523.1"/>
    <property type="molecule type" value="Genomic_DNA"/>
</dbReference>
<feature type="domain" description="PPM-type phosphatase" evidence="1">
    <location>
        <begin position="77"/>
        <end position="327"/>
    </location>
</feature>
<dbReference type="STRING" id="1111738.GCA_000427905_02801"/>
<dbReference type="InterPro" id="IPR036457">
    <property type="entry name" value="PPM-type-like_dom_sf"/>
</dbReference>
<dbReference type="SMART" id="SM00332">
    <property type="entry name" value="PP2Cc"/>
    <property type="match status" value="1"/>
</dbReference>
<dbReference type="SUPFAM" id="SSF81606">
    <property type="entry name" value="PP2C-like"/>
    <property type="match status" value="1"/>
</dbReference>
<dbReference type="AlphaFoldDB" id="A0A2W4LLC8"/>
<dbReference type="CDD" id="cd00143">
    <property type="entry name" value="PP2Cc"/>
    <property type="match status" value="1"/>
</dbReference>
<dbReference type="Pfam" id="PF13672">
    <property type="entry name" value="PP2C_2"/>
    <property type="match status" value="1"/>
</dbReference>
<dbReference type="PROSITE" id="PS51746">
    <property type="entry name" value="PPM_2"/>
    <property type="match status" value="1"/>
</dbReference>
<evidence type="ECO:0000313" key="2">
    <source>
        <dbReference type="EMBL" id="PZM98523.1"/>
    </source>
</evidence>
<proteinExistence type="predicted"/>
<name>A0A2W4LLC8_9PSEU</name>
<protein>
    <submittedName>
        <fullName evidence="2">Serine/threonine-protein phosphatase</fullName>
    </submittedName>
</protein>
<evidence type="ECO:0000259" key="1">
    <source>
        <dbReference type="PROSITE" id="PS51746"/>
    </source>
</evidence>
<dbReference type="Gene3D" id="3.60.40.10">
    <property type="entry name" value="PPM-type phosphatase domain"/>
    <property type="match status" value="1"/>
</dbReference>
<comment type="caution">
    <text evidence="2">The sequence shown here is derived from an EMBL/GenBank/DDBJ whole genome shotgun (WGS) entry which is preliminary data.</text>
</comment>
<accession>A0A2W4LLC8</accession>
<gene>
    <name evidence="2" type="ORF">DIU77_07750</name>
</gene>
<reference evidence="2" key="1">
    <citation type="submission" date="2018-05" db="EMBL/GenBank/DDBJ databases">
        <authorList>
            <person name="Lanie J.A."/>
            <person name="Ng W.-L."/>
            <person name="Kazmierczak K.M."/>
            <person name="Andrzejewski T.M."/>
            <person name="Davidsen T.M."/>
            <person name="Wayne K.J."/>
            <person name="Tettelin H."/>
            <person name="Glass J.I."/>
            <person name="Rusch D."/>
            <person name="Podicherti R."/>
            <person name="Tsui H.-C.T."/>
            <person name="Winkler M.E."/>
        </authorList>
    </citation>
    <scope>NUCLEOTIDE SEQUENCE</scope>
    <source>
        <strain evidence="2">ZC4RG45</strain>
    </source>
</reference>